<dbReference type="Proteomes" id="UP001207468">
    <property type="component" value="Unassembled WGS sequence"/>
</dbReference>
<protein>
    <submittedName>
        <fullName evidence="1">Uncharacterized protein</fullName>
    </submittedName>
</protein>
<evidence type="ECO:0000313" key="2">
    <source>
        <dbReference type="Proteomes" id="UP001207468"/>
    </source>
</evidence>
<proteinExistence type="predicted"/>
<sequence>MRTSSAFVMFCLAVGIAPSFALPLEVSPDPVLHTRGASFSSRKKGQTEEPHSSKPPSSGRPQWNYERTPYQLSDYDQKPNRQGEPTYDPWEIFHDLYIKLHSATKS</sequence>
<reference evidence="1" key="1">
    <citation type="submission" date="2021-03" db="EMBL/GenBank/DDBJ databases">
        <title>Evolutionary priming and transition to the ectomycorrhizal habit in an iconic lineage of mushroom-forming fungi: is preadaptation a requirement?</title>
        <authorList>
            <consortium name="DOE Joint Genome Institute"/>
            <person name="Looney B.P."/>
            <person name="Miyauchi S."/>
            <person name="Morin E."/>
            <person name="Drula E."/>
            <person name="Courty P.E."/>
            <person name="Chicoki N."/>
            <person name="Fauchery L."/>
            <person name="Kohler A."/>
            <person name="Kuo A."/>
            <person name="LaButti K."/>
            <person name="Pangilinan J."/>
            <person name="Lipzen A."/>
            <person name="Riley R."/>
            <person name="Andreopoulos W."/>
            <person name="He G."/>
            <person name="Johnson J."/>
            <person name="Barry K.W."/>
            <person name="Grigoriev I.V."/>
            <person name="Nagy L."/>
            <person name="Hibbett D."/>
            <person name="Henrissat B."/>
            <person name="Matheny P.B."/>
            <person name="Labbe J."/>
            <person name="Martin A.F."/>
        </authorList>
    </citation>
    <scope>NUCLEOTIDE SEQUENCE</scope>
    <source>
        <strain evidence="1">BPL698</strain>
    </source>
</reference>
<accession>A0ACC0UIR6</accession>
<organism evidence="1 2">
    <name type="scientific">Russula earlei</name>
    <dbReference type="NCBI Taxonomy" id="71964"/>
    <lineage>
        <taxon>Eukaryota</taxon>
        <taxon>Fungi</taxon>
        <taxon>Dikarya</taxon>
        <taxon>Basidiomycota</taxon>
        <taxon>Agaricomycotina</taxon>
        <taxon>Agaricomycetes</taxon>
        <taxon>Russulales</taxon>
        <taxon>Russulaceae</taxon>
        <taxon>Russula</taxon>
    </lineage>
</organism>
<name>A0ACC0UIR6_9AGAM</name>
<evidence type="ECO:0000313" key="1">
    <source>
        <dbReference type="EMBL" id="KAI9511002.1"/>
    </source>
</evidence>
<comment type="caution">
    <text evidence="1">The sequence shown here is derived from an EMBL/GenBank/DDBJ whole genome shotgun (WGS) entry which is preliminary data.</text>
</comment>
<keyword evidence="2" id="KW-1185">Reference proteome</keyword>
<dbReference type="EMBL" id="JAGFNK010000029">
    <property type="protein sequence ID" value="KAI9511002.1"/>
    <property type="molecule type" value="Genomic_DNA"/>
</dbReference>
<gene>
    <name evidence="1" type="ORF">F5148DRAFT_1174584</name>
</gene>